<evidence type="ECO:0000256" key="10">
    <source>
        <dbReference type="ARBA" id="ARBA00023140"/>
    </source>
</evidence>
<evidence type="ECO:0000256" key="1">
    <source>
        <dbReference type="ARBA" id="ARBA00001974"/>
    </source>
</evidence>
<evidence type="ECO:0000256" key="6">
    <source>
        <dbReference type="ARBA" id="ARBA00022827"/>
    </source>
</evidence>
<evidence type="ECO:0000259" key="12">
    <source>
        <dbReference type="Pfam" id="PF22924"/>
    </source>
</evidence>
<dbReference type="Gene3D" id="1.20.140.10">
    <property type="entry name" value="Butyryl-CoA Dehydrogenase, subunit A, domain 3"/>
    <property type="match status" value="2"/>
</dbReference>
<dbReference type="GO" id="GO:0005777">
    <property type="term" value="C:peroxisome"/>
    <property type="evidence" value="ECO:0007669"/>
    <property type="project" value="UniProtKB-SubCell"/>
</dbReference>
<dbReference type="Pfam" id="PF22924">
    <property type="entry name" value="ACOX_C_alpha1"/>
    <property type="match status" value="1"/>
</dbReference>
<comment type="subcellular location">
    <subcellularLocation>
        <location evidence="2">Peroxisome</location>
    </subcellularLocation>
</comment>
<dbReference type="FunFam" id="1.20.140.10:FF:000007">
    <property type="entry name" value="Acyl-coenzyme A oxidase"/>
    <property type="match status" value="1"/>
</dbReference>
<reference evidence="13" key="1">
    <citation type="submission" date="2023-03" db="EMBL/GenBank/DDBJ databases">
        <authorList>
            <person name="Steffen K."/>
            <person name="Cardenas P."/>
        </authorList>
    </citation>
    <scope>NUCLEOTIDE SEQUENCE</scope>
</reference>
<comment type="caution">
    <text evidence="13">The sequence shown here is derived from an EMBL/GenBank/DDBJ whole genome shotgun (WGS) entry which is preliminary data.</text>
</comment>
<keyword evidence="10" id="KW-0576">Peroxisome</keyword>
<keyword evidence="6" id="KW-0274">FAD</keyword>
<evidence type="ECO:0000259" key="11">
    <source>
        <dbReference type="Pfam" id="PF01756"/>
    </source>
</evidence>
<organism evidence="13 14">
    <name type="scientific">Geodia barretti</name>
    <name type="common">Barrett's horny sponge</name>
    <dbReference type="NCBI Taxonomy" id="519541"/>
    <lineage>
        <taxon>Eukaryota</taxon>
        <taxon>Metazoa</taxon>
        <taxon>Porifera</taxon>
        <taxon>Demospongiae</taxon>
        <taxon>Heteroscleromorpha</taxon>
        <taxon>Tetractinellida</taxon>
        <taxon>Astrophorina</taxon>
        <taxon>Geodiidae</taxon>
        <taxon>Geodia</taxon>
    </lineage>
</organism>
<keyword evidence="5" id="KW-0285">Flavoprotein</keyword>
<evidence type="ECO:0000256" key="5">
    <source>
        <dbReference type="ARBA" id="ARBA00022630"/>
    </source>
</evidence>
<keyword evidence="7" id="KW-0276">Fatty acid metabolism</keyword>
<dbReference type="GO" id="GO:0016402">
    <property type="term" value="F:pristanoyl-CoA oxidase activity"/>
    <property type="evidence" value="ECO:0007669"/>
    <property type="project" value="TreeGrafter"/>
</dbReference>
<dbReference type="InterPro" id="IPR012258">
    <property type="entry name" value="Acyl-CoA_oxidase"/>
</dbReference>
<proteinExistence type="inferred from homology"/>
<dbReference type="GO" id="GO:0005504">
    <property type="term" value="F:fatty acid binding"/>
    <property type="evidence" value="ECO:0007669"/>
    <property type="project" value="TreeGrafter"/>
</dbReference>
<keyword evidence="8" id="KW-0560">Oxidoreductase</keyword>
<dbReference type="GO" id="GO:0055088">
    <property type="term" value="P:lipid homeostasis"/>
    <property type="evidence" value="ECO:0007669"/>
    <property type="project" value="TreeGrafter"/>
</dbReference>
<evidence type="ECO:0000256" key="3">
    <source>
        <dbReference type="ARBA" id="ARBA00005189"/>
    </source>
</evidence>
<feature type="domain" description="Acyl-CoA oxidase C-alpha1" evidence="12">
    <location>
        <begin position="58"/>
        <end position="222"/>
    </location>
</feature>
<dbReference type="InterPro" id="IPR055060">
    <property type="entry name" value="ACOX_C_alpha1"/>
</dbReference>
<dbReference type="PANTHER" id="PTHR10909:SF390">
    <property type="entry name" value="PEROXISOMAL ACYL-COENZYME A OXIDASE 3"/>
    <property type="match status" value="1"/>
</dbReference>
<evidence type="ECO:0000256" key="9">
    <source>
        <dbReference type="ARBA" id="ARBA00023098"/>
    </source>
</evidence>
<protein>
    <submittedName>
        <fullName evidence="13">Peroxisomal acyl-coenzyme A oxidase 3</fullName>
    </submittedName>
</protein>
<dbReference type="Proteomes" id="UP001174909">
    <property type="component" value="Unassembled WGS sequence"/>
</dbReference>
<dbReference type="InterPro" id="IPR002655">
    <property type="entry name" value="Acyl-CoA_oxidase_C"/>
</dbReference>
<dbReference type="PANTHER" id="PTHR10909">
    <property type="entry name" value="ELECTRON TRANSPORT OXIDOREDUCTASE"/>
    <property type="match status" value="1"/>
</dbReference>
<accession>A0AA35TN72</accession>
<evidence type="ECO:0000256" key="4">
    <source>
        <dbReference type="ARBA" id="ARBA00006288"/>
    </source>
</evidence>
<dbReference type="GO" id="GO:0071949">
    <property type="term" value="F:FAD binding"/>
    <property type="evidence" value="ECO:0007669"/>
    <property type="project" value="InterPro"/>
</dbReference>
<comment type="similarity">
    <text evidence="4">Belongs to the acyl-CoA oxidase family.</text>
</comment>
<evidence type="ECO:0000256" key="2">
    <source>
        <dbReference type="ARBA" id="ARBA00004275"/>
    </source>
</evidence>
<dbReference type="AlphaFoldDB" id="A0AA35TN72"/>
<evidence type="ECO:0000256" key="7">
    <source>
        <dbReference type="ARBA" id="ARBA00022832"/>
    </source>
</evidence>
<evidence type="ECO:0000313" key="14">
    <source>
        <dbReference type="Proteomes" id="UP001174909"/>
    </source>
</evidence>
<sequence>MRFSHYAIPRESLLNKRADVTPGGEYVTPFKVPRHRPLPIFLLSFSQDPSKRFGASLGTLSSGRVGITELCVTNLRLAVCIAIRYSAVRRQFGPTPDEELPVLEYQTQQWRLLPYVAAVYVISHFSRRLHGEFVNFMIASMMGDKSDRQAELGREIHAISSTSKPLSGFTARDGIQECREACGGHGYLAVNRLGVLRDDNDPNLTYEGDNHVLLQQTSNYLLSLLTDKMAGGVVSSPLGSVDILDSYQTVLRRRFSPPSTTSHLTHTDVLPVYEWLVCHLCVESHHRLEQELSRKKNGFIAREESQVFYSHTLSLVFLEYLVVRWFAEFVEGARQEGGGLYSVLCRLGNLYSVWCLHKHSAVLYEGGYFTSPGDAQLVKDSVLHFCRELKDEAVSLVDVIAPPDFILNSPIGHSSGQVP</sequence>
<gene>
    <name evidence="13" type="ORF">GBAR_LOCUS27805</name>
</gene>
<dbReference type="Pfam" id="PF01756">
    <property type="entry name" value="ACOX"/>
    <property type="match status" value="1"/>
</dbReference>
<keyword evidence="9" id="KW-0443">Lipid metabolism</keyword>
<dbReference type="SUPFAM" id="SSF47203">
    <property type="entry name" value="Acyl-CoA dehydrogenase C-terminal domain-like"/>
    <property type="match status" value="2"/>
</dbReference>
<dbReference type="EMBL" id="CASHTH010003883">
    <property type="protein sequence ID" value="CAI8050686.1"/>
    <property type="molecule type" value="Genomic_DNA"/>
</dbReference>
<dbReference type="FunFam" id="1.20.140.10:FF:000010">
    <property type="entry name" value="Acyl-coenzyme A oxidase"/>
    <property type="match status" value="1"/>
</dbReference>
<name>A0AA35TN72_GEOBA</name>
<dbReference type="GO" id="GO:0033540">
    <property type="term" value="P:fatty acid beta-oxidation using acyl-CoA oxidase"/>
    <property type="evidence" value="ECO:0007669"/>
    <property type="project" value="TreeGrafter"/>
</dbReference>
<feature type="domain" description="Acyl-CoA oxidase C-terminal" evidence="11">
    <location>
        <begin position="268"/>
        <end position="418"/>
    </location>
</feature>
<evidence type="ECO:0000313" key="13">
    <source>
        <dbReference type="EMBL" id="CAI8050686.1"/>
    </source>
</evidence>
<evidence type="ECO:0000256" key="8">
    <source>
        <dbReference type="ARBA" id="ARBA00023002"/>
    </source>
</evidence>
<dbReference type="InterPro" id="IPR036250">
    <property type="entry name" value="AcylCo_DH-like_C"/>
</dbReference>
<comment type="cofactor">
    <cofactor evidence="1">
        <name>FAD</name>
        <dbReference type="ChEBI" id="CHEBI:57692"/>
    </cofactor>
</comment>
<comment type="pathway">
    <text evidence="3">Lipid metabolism.</text>
</comment>
<keyword evidence="14" id="KW-1185">Reference proteome</keyword>